<sequence>MLRSILHASHRAAFKIKYAARSRKWSPAQERDRPKDSRMIISGYFDEALGIGRAGRLVANRLEELGYDVIREDLRPFDHGLLRTSQKSFPGKAPVWLITVNPPEAQLAFYGHRPDEWKDAYRIGIWHWESSRAPDEWVPLAPYFHEIWVPSAFAAGAVKGAFDACGQSQLSDRVQVHALPVEIPPSRKSKRWDNKIQVLTMFDPRSHFERKNPAAVIDVWLALFPQPETNAQLTIKTLEESTSHPLFEALTTRVTGRNDIQIRAETLDAAGTDAMINDCDIMMSLHRGEGYGLPLAEAMAAGKAVLATGWSGNMQFMTPENSWPVPFDLVSAPSRYNGPAAHWAEPNLQQAAIGLKSLIESENLRCRLGTQARRDMVTLRDRWREQAAWLK</sequence>
<dbReference type="AlphaFoldDB" id="A0A1G4SEP2"/>
<dbReference type="STRING" id="260084.SAMN02927928_2632"/>
<dbReference type="PANTHER" id="PTHR46656">
    <property type="entry name" value="PUTATIVE-RELATED"/>
    <property type="match status" value="1"/>
</dbReference>
<proteinExistence type="predicted"/>
<organism evidence="1 2">
    <name type="scientific">Asticcacaulis taihuensis</name>
    <dbReference type="NCBI Taxonomy" id="260084"/>
    <lineage>
        <taxon>Bacteria</taxon>
        <taxon>Pseudomonadati</taxon>
        <taxon>Pseudomonadota</taxon>
        <taxon>Alphaproteobacteria</taxon>
        <taxon>Caulobacterales</taxon>
        <taxon>Caulobacteraceae</taxon>
        <taxon>Asticcacaulis</taxon>
    </lineage>
</organism>
<dbReference type="GO" id="GO:0016740">
    <property type="term" value="F:transferase activity"/>
    <property type="evidence" value="ECO:0007669"/>
    <property type="project" value="UniProtKB-KW"/>
</dbReference>
<keyword evidence="2" id="KW-1185">Reference proteome</keyword>
<dbReference type="EMBL" id="FMTS01000004">
    <property type="protein sequence ID" value="SCW67674.1"/>
    <property type="molecule type" value="Genomic_DNA"/>
</dbReference>
<reference evidence="2" key="1">
    <citation type="submission" date="2016-10" db="EMBL/GenBank/DDBJ databases">
        <authorList>
            <person name="Varghese N."/>
            <person name="Submissions S."/>
        </authorList>
    </citation>
    <scope>NUCLEOTIDE SEQUENCE [LARGE SCALE GENOMIC DNA]</scope>
    <source>
        <strain evidence="2">CGMCC 1.3431</strain>
    </source>
</reference>
<dbReference type="CDD" id="cd01635">
    <property type="entry name" value="Glycosyltransferase_GTB-type"/>
    <property type="match status" value="1"/>
</dbReference>
<name>A0A1G4SEP2_9CAUL</name>
<protein>
    <submittedName>
        <fullName evidence="1">Glycosyltransferase involved in cell wall bisynthesis</fullName>
    </submittedName>
</protein>
<dbReference type="PANTHER" id="PTHR46656:SF3">
    <property type="entry name" value="PUTATIVE-RELATED"/>
    <property type="match status" value="1"/>
</dbReference>
<dbReference type="Proteomes" id="UP000199150">
    <property type="component" value="Unassembled WGS sequence"/>
</dbReference>
<gene>
    <name evidence="1" type="ORF">SAMN02927928_2632</name>
</gene>
<dbReference type="Gene3D" id="3.40.50.2000">
    <property type="entry name" value="Glycogen Phosphorylase B"/>
    <property type="match status" value="1"/>
</dbReference>
<accession>A0A1G4SEP2</accession>
<evidence type="ECO:0000313" key="1">
    <source>
        <dbReference type="EMBL" id="SCW67674.1"/>
    </source>
</evidence>
<dbReference type="SUPFAM" id="SSF53756">
    <property type="entry name" value="UDP-Glycosyltransferase/glycogen phosphorylase"/>
    <property type="match status" value="1"/>
</dbReference>
<evidence type="ECO:0000313" key="2">
    <source>
        <dbReference type="Proteomes" id="UP000199150"/>
    </source>
</evidence>
<keyword evidence="1" id="KW-0808">Transferase</keyword>